<comment type="caution">
    <text evidence="1">The sequence shown here is derived from an EMBL/GenBank/DDBJ whole genome shotgun (WGS) entry which is preliminary data.</text>
</comment>
<sequence>MCLAIVDCSDSICAELVQPFDIVPCFARDVQPLIEAPLLRKLPQPNQLTYLEAGYGLLEERITNALSDSTGEAVKMGGSEDLLHYPIDSLVRMPLDVLKRNLGGKLPIEIDRNKSDSGTSMKAKSRPDFILRVNSVLIMWGEEKQASMQGALEDMKNKFGKLEPLHFGGIKFMICYAGANAIPRVNIWNQHMVISISMMSRKFMREKLYKE</sequence>
<proteinExistence type="predicted"/>
<keyword evidence="2" id="KW-1185">Reference proteome</keyword>
<organism evidence="1 2">
    <name type="scientific">Paraglomus brasilianum</name>
    <dbReference type="NCBI Taxonomy" id="144538"/>
    <lineage>
        <taxon>Eukaryota</taxon>
        <taxon>Fungi</taxon>
        <taxon>Fungi incertae sedis</taxon>
        <taxon>Mucoromycota</taxon>
        <taxon>Glomeromycotina</taxon>
        <taxon>Glomeromycetes</taxon>
        <taxon>Paraglomerales</taxon>
        <taxon>Paraglomeraceae</taxon>
        <taxon>Paraglomus</taxon>
    </lineage>
</organism>
<dbReference type="OrthoDB" id="2436484at2759"/>
<dbReference type="EMBL" id="CAJVPI010000020">
    <property type="protein sequence ID" value="CAG8458005.1"/>
    <property type="molecule type" value="Genomic_DNA"/>
</dbReference>
<evidence type="ECO:0000313" key="2">
    <source>
        <dbReference type="Proteomes" id="UP000789739"/>
    </source>
</evidence>
<name>A0A9N8YZF5_9GLOM</name>
<protein>
    <submittedName>
        <fullName evidence="1">10206_t:CDS:1</fullName>
    </submittedName>
</protein>
<dbReference type="Proteomes" id="UP000789739">
    <property type="component" value="Unassembled WGS sequence"/>
</dbReference>
<reference evidence="1" key="1">
    <citation type="submission" date="2021-06" db="EMBL/GenBank/DDBJ databases">
        <authorList>
            <person name="Kallberg Y."/>
            <person name="Tangrot J."/>
            <person name="Rosling A."/>
        </authorList>
    </citation>
    <scope>NUCLEOTIDE SEQUENCE</scope>
    <source>
        <strain evidence="1">BR232B</strain>
    </source>
</reference>
<evidence type="ECO:0000313" key="1">
    <source>
        <dbReference type="EMBL" id="CAG8458005.1"/>
    </source>
</evidence>
<gene>
    <name evidence="1" type="ORF">PBRASI_LOCUS422</name>
</gene>
<accession>A0A9N8YZF5</accession>
<dbReference type="AlphaFoldDB" id="A0A9N8YZF5"/>